<name>A0A368UQ83_MARNT</name>
<evidence type="ECO:0000313" key="3">
    <source>
        <dbReference type="EMBL" id="RBP69430.1"/>
    </source>
</evidence>
<dbReference type="InterPro" id="IPR013424">
    <property type="entry name" value="Ice-binding_C"/>
</dbReference>
<feature type="chain" id="PRO_5016663000" evidence="1">
    <location>
        <begin position="26"/>
        <end position="184"/>
    </location>
</feature>
<evidence type="ECO:0000259" key="2">
    <source>
        <dbReference type="Pfam" id="PF07589"/>
    </source>
</evidence>
<keyword evidence="1" id="KW-0732">Signal</keyword>
<evidence type="ECO:0000256" key="1">
    <source>
        <dbReference type="SAM" id="SignalP"/>
    </source>
</evidence>
<accession>A0A368UQ83</accession>
<dbReference type="RefSeq" id="WP_022991880.1">
    <property type="nucleotide sequence ID" value="NZ_QNSA01000013.1"/>
</dbReference>
<protein>
    <submittedName>
        <fullName evidence="3 4">Secreted protein with PEP-CTERM sorting signal</fullName>
    </submittedName>
</protein>
<keyword evidence="6" id="KW-1185">Reference proteome</keyword>
<sequence>MKQITKQITHVIAALALTWSAGAMALILGPADADKTVDVGPPNPALDAGDVAALFGTSDLTLLYKSNYEGPEEGSYQSFYSTSFTGDPNNAVISWDGPDYIVCPECYLVVKDGNEPQYLFNIGSWNGQDVLDLQGFYPNRGAISHVAIFGKSVPVQVPEPGTLGLLGLGILGMLTIRRKLQKSA</sequence>
<dbReference type="EMBL" id="QNSA01000013">
    <property type="protein sequence ID" value="RBP69430.1"/>
    <property type="molecule type" value="Genomic_DNA"/>
</dbReference>
<gene>
    <name evidence="4" type="ORF">DET51_11344</name>
    <name evidence="3" type="ORF">DET64_11344</name>
</gene>
<evidence type="ECO:0000313" key="4">
    <source>
        <dbReference type="EMBL" id="RCW30998.1"/>
    </source>
</evidence>
<dbReference type="EMBL" id="QPJB01000013">
    <property type="protein sequence ID" value="RCW30998.1"/>
    <property type="molecule type" value="Genomic_DNA"/>
</dbReference>
<comment type="caution">
    <text evidence="4">The sequence shown here is derived from an EMBL/GenBank/DDBJ whole genome shotgun (WGS) entry which is preliminary data.</text>
</comment>
<organism evidence="4 5">
    <name type="scientific">Marinobacter nauticus</name>
    <name type="common">Marinobacter hydrocarbonoclasticus</name>
    <name type="synonym">Marinobacter aquaeolei</name>
    <dbReference type="NCBI Taxonomy" id="2743"/>
    <lineage>
        <taxon>Bacteria</taxon>
        <taxon>Pseudomonadati</taxon>
        <taxon>Pseudomonadota</taxon>
        <taxon>Gammaproteobacteria</taxon>
        <taxon>Pseudomonadales</taxon>
        <taxon>Marinobacteraceae</taxon>
        <taxon>Marinobacter</taxon>
    </lineage>
</organism>
<dbReference type="Pfam" id="PF07589">
    <property type="entry name" value="PEP-CTERM"/>
    <property type="match status" value="1"/>
</dbReference>
<dbReference type="Proteomes" id="UP000252795">
    <property type="component" value="Unassembled WGS sequence"/>
</dbReference>
<proteinExistence type="predicted"/>
<dbReference type="Proteomes" id="UP000253065">
    <property type="component" value="Unassembled WGS sequence"/>
</dbReference>
<evidence type="ECO:0000313" key="6">
    <source>
        <dbReference type="Proteomes" id="UP000253065"/>
    </source>
</evidence>
<dbReference type="NCBIfam" id="TIGR02595">
    <property type="entry name" value="PEP_CTERM"/>
    <property type="match status" value="1"/>
</dbReference>
<feature type="signal peptide" evidence="1">
    <location>
        <begin position="1"/>
        <end position="25"/>
    </location>
</feature>
<feature type="domain" description="Ice-binding protein C-terminal" evidence="2">
    <location>
        <begin position="156"/>
        <end position="179"/>
    </location>
</feature>
<reference evidence="4 5" key="1">
    <citation type="submission" date="2018-07" db="EMBL/GenBank/DDBJ databases">
        <title>Freshwater and sediment microbial communities from various areas in North America, analyzing microbe dynamics in response to fracking.</title>
        <authorList>
            <person name="Lamendella R."/>
        </authorList>
    </citation>
    <scope>NUCLEOTIDE SEQUENCE [LARGE SCALE GENOMIC DNA]</scope>
    <source>
        <strain evidence="4 5">114E</strain>
        <strain evidence="3 6">114E_o</strain>
    </source>
</reference>
<evidence type="ECO:0000313" key="5">
    <source>
        <dbReference type="Proteomes" id="UP000252795"/>
    </source>
</evidence>
<dbReference type="AlphaFoldDB" id="A0A368UQ83"/>